<protein>
    <submittedName>
        <fullName evidence="1">Uncharacterized protein</fullName>
    </submittedName>
</protein>
<organism evidence="1">
    <name type="scientific">Rhizophora mucronata</name>
    <name type="common">Asiatic mangrove</name>
    <dbReference type="NCBI Taxonomy" id="61149"/>
    <lineage>
        <taxon>Eukaryota</taxon>
        <taxon>Viridiplantae</taxon>
        <taxon>Streptophyta</taxon>
        <taxon>Embryophyta</taxon>
        <taxon>Tracheophyta</taxon>
        <taxon>Spermatophyta</taxon>
        <taxon>Magnoliopsida</taxon>
        <taxon>eudicotyledons</taxon>
        <taxon>Gunneridae</taxon>
        <taxon>Pentapetalae</taxon>
        <taxon>rosids</taxon>
        <taxon>fabids</taxon>
        <taxon>Malpighiales</taxon>
        <taxon>Rhizophoraceae</taxon>
        <taxon>Rhizophora</taxon>
    </lineage>
</organism>
<accession>A0A2P2NPC5</accession>
<proteinExistence type="predicted"/>
<evidence type="ECO:0000313" key="1">
    <source>
        <dbReference type="EMBL" id="MBX44264.1"/>
    </source>
</evidence>
<reference evidence="1" key="1">
    <citation type="submission" date="2018-02" db="EMBL/GenBank/DDBJ databases">
        <title>Rhizophora mucronata_Transcriptome.</title>
        <authorList>
            <person name="Meera S.P."/>
            <person name="Sreeshan A."/>
            <person name="Augustine A."/>
        </authorList>
    </citation>
    <scope>NUCLEOTIDE SEQUENCE</scope>
    <source>
        <tissue evidence="1">Leaf</tissue>
    </source>
</reference>
<sequence>MQHQSYKSFAMKHNSHLEYITLTLALTKSYDH</sequence>
<dbReference type="EMBL" id="GGEC01063780">
    <property type="protein sequence ID" value="MBX44264.1"/>
    <property type="molecule type" value="Transcribed_RNA"/>
</dbReference>
<dbReference type="AlphaFoldDB" id="A0A2P2NPC5"/>
<name>A0A2P2NPC5_RHIMU</name>